<feature type="signal peptide" evidence="1">
    <location>
        <begin position="1"/>
        <end position="15"/>
    </location>
</feature>
<organism evidence="2 4">
    <name type="scientific">Paenibacillus urinalis</name>
    <dbReference type="NCBI Taxonomy" id="521520"/>
    <lineage>
        <taxon>Bacteria</taxon>
        <taxon>Bacillati</taxon>
        <taxon>Bacillota</taxon>
        <taxon>Bacilli</taxon>
        <taxon>Bacillales</taxon>
        <taxon>Paenibacillaceae</taxon>
        <taxon>Paenibacillus</taxon>
    </lineage>
</organism>
<accession>A0AAX3N9B0</accession>
<proteinExistence type="predicted"/>
<geneLocation type="plasmid" evidence="2 4">
    <name>unnamed1</name>
</geneLocation>
<dbReference type="RefSeq" id="WP_205055062.1">
    <property type="nucleotide sequence ID" value="NZ_CP118102.1"/>
</dbReference>
<evidence type="ECO:0000256" key="1">
    <source>
        <dbReference type="SAM" id="SignalP"/>
    </source>
</evidence>
<evidence type="ECO:0000313" key="4">
    <source>
        <dbReference type="Proteomes" id="UP001220962"/>
    </source>
</evidence>
<gene>
    <name evidence="2" type="ORF">PUW23_26185</name>
    <name evidence="3" type="ORF">PUW25_27100</name>
</gene>
<dbReference type="AlphaFoldDB" id="A0AAX3N9B0"/>
<sequence length="207" mass="22661">MKKTIIILLSCIAMAACSNVEKPLNTATATNTATSNIATTQIVDQTAGSTATIRLYESLEELTNSSDVVAEIIPGDSKKLIEYENAKFTLIDAKIKDVFVGDNSLKNSTIKVLELGDYQVGDTQLVKSKERYLIFLRKYQGSVTSEEAYVPVGVYQGKLKIKDDQTLVFEGGGDIHAKQKKISFQQELASVELTEAVEKIKASKSKE</sequence>
<dbReference type="Proteomes" id="UP001220962">
    <property type="component" value="Plasmid unnamed1"/>
</dbReference>
<dbReference type="EMBL" id="CP118110">
    <property type="protein sequence ID" value="WDI05290.1"/>
    <property type="molecule type" value="Genomic_DNA"/>
</dbReference>
<dbReference type="Proteomes" id="UP001221519">
    <property type="component" value="Plasmid unnamed2"/>
</dbReference>
<protein>
    <recommendedName>
        <fullName evidence="6">Lipoprotein</fullName>
    </recommendedName>
</protein>
<dbReference type="EMBL" id="CP118102">
    <property type="protein sequence ID" value="WDH85327.1"/>
    <property type="molecule type" value="Genomic_DNA"/>
</dbReference>
<keyword evidence="5" id="KW-1185">Reference proteome</keyword>
<name>A0AAX3N9B0_9BACL</name>
<keyword evidence="2" id="KW-0614">Plasmid</keyword>
<reference evidence="2 5" key="1">
    <citation type="submission" date="2023-02" db="EMBL/GenBank/DDBJ databases">
        <title>Pathogen: clinical or host-associated sample.</title>
        <authorList>
            <person name="Hergert J."/>
            <person name="Casey R."/>
            <person name="Wagner J."/>
            <person name="Young E.L."/>
            <person name="Oakeson K.F."/>
        </authorList>
    </citation>
    <scope>NUCLEOTIDE SEQUENCE</scope>
    <source>
        <strain evidence="3 5">2022CK-00829</strain>
        <strain evidence="2">2022CK-00830</strain>
        <plasmid evidence="2">unnamed1</plasmid>
        <plasmid evidence="3 5">unnamed2</plasmid>
    </source>
</reference>
<evidence type="ECO:0000313" key="5">
    <source>
        <dbReference type="Proteomes" id="UP001221519"/>
    </source>
</evidence>
<evidence type="ECO:0008006" key="6">
    <source>
        <dbReference type="Google" id="ProtNLM"/>
    </source>
</evidence>
<dbReference type="PROSITE" id="PS51257">
    <property type="entry name" value="PROKAR_LIPOPROTEIN"/>
    <property type="match status" value="1"/>
</dbReference>
<evidence type="ECO:0000313" key="2">
    <source>
        <dbReference type="EMBL" id="WDH85327.1"/>
    </source>
</evidence>
<feature type="chain" id="PRO_5043948812" description="Lipoprotein" evidence="1">
    <location>
        <begin position="16"/>
        <end position="207"/>
    </location>
</feature>
<geneLocation type="plasmid" evidence="3 5">
    <name>unnamed2</name>
</geneLocation>
<keyword evidence="1" id="KW-0732">Signal</keyword>
<evidence type="ECO:0000313" key="3">
    <source>
        <dbReference type="EMBL" id="WDI05290.1"/>
    </source>
</evidence>